<dbReference type="Proteomes" id="UP001232148">
    <property type="component" value="Unassembled WGS sequence"/>
</dbReference>
<feature type="region of interest" description="Disordered" evidence="1">
    <location>
        <begin position="511"/>
        <end position="575"/>
    </location>
</feature>
<feature type="compositionally biased region" description="Basic and acidic residues" evidence="1">
    <location>
        <begin position="264"/>
        <end position="274"/>
    </location>
</feature>
<gene>
    <name evidence="2" type="ORF">LX32DRAFT_638638</name>
</gene>
<sequence length="1004" mass="108428">MASPTSSSDASDSSVPFGILKDSSIPQKFTVIPKDQKALLERNDSWISALNQDSRKGPVNVPTNVLDTIKYFHTSHTLPPAAQKSNVEASSGPLETEAEQAVPSAPACEQEDGVGLSSSPGTPVSWAETPVPSPHAARQHLVPSPALSIKSQIVVESQSGPSRVAFQSSPPDRPSSPPQIGSSPPIQAAPKRHIAPLAGSKRRPHEAFPSSSAGLEDELETAIPDALVEATPPINRMAARVATASQAVTSPPCGQGSMVPSTYRDVKSPEEKAQAPKKRRMKQIDFSPSPEGQSNGSSNRDRTSAQPAVPPVAPLQEFSLTSSASRIPLALPTSDTQPSLDTHRNVKDTQGLSSAATNGQQAGAIPHPVSPDQGPAHDYEDQVMTGTNTVSEALHRVMPNDSGFDKPAQNPRCQDIISYLDHEWNAENLDWLPPTLKHFRPALTARSLETLQKITSLAIKNGTRLSRLWSEPDGLLYRSAQQQAHGKLNFPEELAHMTLDLHGTEIAGMTSHSARATEQVLKGSSRPTSRHEVATQTRTANPSPPASPTAVQSQRNTPASPQVTNNHERPIETPPRLSREAIAKTFARDPLEAFRNVYPSYSGSAGDFVKACLTIKDLRRKLLLPKWLYDDFIRAFVDGFIPYIETLDDDESPLSAYQWYVEYVDCPAFQGGVVTRENLHQVFKVYHNAYMSAKGSLSGKTSTHPGVGHEHSTETAGVDAERGPQTRVAQVVEPRPGVRPEEPRNSSITSADLSFLPDQPSSAVAQDTKKGPMNGRQASIEAKDDDDLLSIGSHVALTKVDKGKQRMLVREDPITRVAPASAPAIQRHKNIFSKDQVAPVSDTPRPRTANPNGTGSSKDENRSYEGRSASIATPSRQTSTRNSLLSDEKRAVKLGQNEVVAETPPRRSAAPAKTATQHPAVRRSLPVSFGSATPPASMPNVEMQQSGTRGSTPLGSAQTHRVKKPRNETEEERKKRKMMAKLEKMAKEGRLAPPLSSMPPRSKS</sequence>
<protein>
    <submittedName>
        <fullName evidence="2">Uncharacterized protein</fullName>
    </submittedName>
</protein>
<feature type="region of interest" description="Disordered" evidence="1">
    <location>
        <begin position="697"/>
        <end position="785"/>
    </location>
</feature>
<feature type="compositionally biased region" description="Polar residues" evidence="1">
    <location>
        <begin position="942"/>
        <end position="959"/>
    </location>
</feature>
<organism evidence="2 3">
    <name type="scientific">Colletotrichum zoysiae</name>
    <dbReference type="NCBI Taxonomy" id="1216348"/>
    <lineage>
        <taxon>Eukaryota</taxon>
        <taxon>Fungi</taxon>
        <taxon>Dikarya</taxon>
        <taxon>Ascomycota</taxon>
        <taxon>Pezizomycotina</taxon>
        <taxon>Sordariomycetes</taxon>
        <taxon>Hypocreomycetidae</taxon>
        <taxon>Glomerellales</taxon>
        <taxon>Glomerellaceae</taxon>
        <taxon>Colletotrichum</taxon>
        <taxon>Colletotrichum graminicola species complex</taxon>
    </lineage>
</organism>
<feature type="compositionally biased region" description="Polar residues" evidence="1">
    <location>
        <begin position="149"/>
        <end position="167"/>
    </location>
</feature>
<feature type="compositionally biased region" description="Polar residues" evidence="1">
    <location>
        <begin position="551"/>
        <end position="565"/>
    </location>
</feature>
<feature type="compositionally biased region" description="Basic and acidic residues" evidence="1">
    <location>
        <begin position="566"/>
        <end position="575"/>
    </location>
</feature>
<feature type="compositionally biased region" description="Polar residues" evidence="1">
    <location>
        <begin position="870"/>
        <end position="885"/>
    </location>
</feature>
<feature type="compositionally biased region" description="Low complexity" evidence="1">
    <location>
        <begin position="1"/>
        <end position="14"/>
    </location>
</feature>
<reference evidence="2" key="1">
    <citation type="submission" date="2021-06" db="EMBL/GenBank/DDBJ databases">
        <title>Comparative genomics, transcriptomics and evolutionary studies reveal genomic signatures of adaptation to plant cell wall in hemibiotrophic fungi.</title>
        <authorList>
            <consortium name="DOE Joint Genome Institute"/>
            <person name="Baroncelli R."/>
            <person name="Diaz J.F."/>
            <person name="Benocci T."/>
            <person name="Peng M."/>
            <person name="Battaglia E."/>
            <person name="Haridas S."/>
            <person name="Andreopoulos W."/>
            <person name="Labutti K."/>
            <person name="Pangilinan J."/>
            <person name="Floch G.L."/>
            <person name="Makela M.R."/>
            <person name="Henrissat B."/>
            <person name="Grigoriev I.V."/>
            <person name="Crouch J.A."/>
            <person name="De Vries R.P."/>
            <person name="Sukno S.A."/>
            <person name="Thon M.R."/>
        </authorList>
    </citation>
    <scope>NUCLEOTIDE SEQUENCE</scope>
    <source>
        <strain evidence="2">MAFF235873</strain>
    </source>
</reference>
<feature type="region of interest" description="Disordered" evidence="1">
    <location>
        <begin position="75"/>
        <end position="227"/>
    </location>
</feature>
<feature type="compositionally biased region" description="Basic and acidic residues" evidence="1">
    <location>
        <begin position="980"/>
        <end position="990"/>
    </location>
</feature>
<proteinExistence type="predicted"/>
<evidence type="ECO:0000313" key="2">
    <source>
        <dbReference type="EMBL" id="KAK2029987.1"/>
    </source>
</evidence>
<feature type="region of interest" description="Disordered" evidence="1">
    <location>
        <begin position="819"/>
        <end position="1004"/>
    </location>
</feature>
<accession>A0AAD9HKK1</accession>
<evidence type="ECO:0000256" key="1">
    <source>
        <dbReference type="SAM" id="MobiDB-lite"/>
    </source>
</evidence>
<feature type="region of interest" description="Disordered" evidence="1">
    <location>
        <begin position="1"/>
        <end position="20"/>
    </location>
</feature>
<dbReference type="EMBL" id="MU842857">
    <property type="protein sequence ID" value="KAK2029987.1"/>
    <property type="molecule type" value="Genomic_DNA"/>
</dbReference>
<feature type="compositionally biased region" description="Basic and acidic residues" evidence="1">
    <location>
        <begin position="707"/>
        <end position="724"/>
    </location>
</feature>
<feature type="compositionally biased region" description="Basic residues" evidence="1">
    <location>
        <begin position="190"/>
        <end position="204"/>
    </location>
</feature>
<name>A0AAD9HKK1_9PEZI</name>
<comment type="caution">
    <text evidence="2">The sequence shown here is derived from an EMBL/GenBank/DDBJ whole genome shotgun (WGS) entry which is preliminary data.</text>
</comment>
<dbReference type="AlphaFoldDB" id="A0AAD9HKK1"/>
<evidence type="ECO:0000313" key="3">
    <source>
        <dbReference type="Proteomes" id="UP001232148"/>
    </source>
</evidence>
<keyword evidence="3" id="KW-1185">Reference proteome</keyword>
<feature type="region of interest" description="Disordered" evidence="1">
    <location>
        <begin position="240"/>
        <end position="309"/>
    </location>
</feature>